<proteinExistence type="predicted"/>
<dbReference type="EMBL" id="DVLU01000095">
    <property type="protein sequence ID" value="HIT85982.1"/>
    <property type="molecule type" value="Genomic_DNA"/>
</dbReference>
<gene>
    <name evidence="8" type="ORF">IAA60_08810</name>
</gene>
<dbReference type="PANTHER" id="PTHR43549:SF2">
    <property type="entry name" value="MULTIDRUG RESISTANCE PROTEIN NORM-RELATED"/>
    <property type="match status" value="1"/>
</dbReference>
<organism evidence="8 9">
    <name type="scientific">Candidatus Ornithomonoglobus intestinigallinarum</name>
    <dbReference type="NCBI Taxonomy" id="2840894"/>
    <lineage>
        <taxon>Bacteria</taxon>
        <taxon>Bacillati</taxon>
        <taxon>Bacillota</taxon>
        <taxon>Clostridia</taxon>
        <taxon>Candidatus Ornithomonoglobus</taxon>
    </lineage>
</organism>
<feature type="transmembrane region" description="Helical" evidence="7">
    <location>
        <begin position="140"/>
        <end position="157"/>
    </location>
</feature>
<evidence type="ECO:0000256" key="4">
    <source>
        <dbReference type="ARBA" id="ARBA00022692"/>
    </source>
</evidence>
<feature type="transmembrane region" description="Helical" evidence="7">
    <location>
        <begin position="178"/>
        <end position="195"/>
    </location>
</feature>
<sequence length="453" mass="49351">MEKTERIQENKMGVMPVNKLLISMSLPMMVSMLVQALYNIVDSIFVARLSEDALTAVSLAFPMQNLMIATAVGLGVGMNALLARSLGQRDYELAHKTALNGIFLEAIAYIIFLIMTFTVVRPYYELQSGRGEITEMGIEYLVIACGLSFGIFMQIGFERMLQATGKTFYTMITQTTGAVINIILDPILIFGLFGAPRMEVAGAALATVIGQIAAGILAVIINHRKNTDVHLNLKGFRPNGKIIKSILGIGIPSMIMSSVGSVMTFAMNKILIAFSSTAVAVFGVYFKLQSFVFMPVFGLNNGMVPIVSFNYGARSKDRMMRTIKYAMVYAVGIMLLGLAVIQIFPHVLLRLFDASDNMLAMGTVALRIISLSFVFAGGGIVVSSVLQALGSGVLSMTTSIMRQLVVLLPVAYLLSRLGNVDLIWWSFPIAEIASAAASVVFFLHIYKKKIRNL</sequence>
<comment type="caution">
    <text evidence="8">The sequence shown here is derived from an EMBL/GenBank/DDBJ whole genome shotgun (WGS) entry which is preliminary data.</text>
</comment>
<keyword evidence="6 7" id="KW-0472">Membrane</keyword>
<keyword evidence="5 7" id="KW-1133">Transmembrane helix</keyword>
<accession>A0A9D1KRU1</accession>
<keyword evidence="3" id="KW-1003">Cell membrane</keyword>
<dbReference type="PIRSF" id="PIRSF006603">
    <property type="entry name" value="DinF"/>
    <property type="match status" value="1"/>
</dbReference>
<evidence type="ECO:0000256" key="5">
    <source>
        <dbReference type="ARBA" id="ARBA00022989"/>
    </source>
</evidence>
<feature type="transmembrane region" description="Helical" evidence="7">
    <location>
        <begin position="325"/>
        <end position="344"/>
    </location>
</feature>
<keyword evidence="4 7" id="KW-0812">Transmembrane</keyword>
<dbReference type="GO" id="GO:0042910">
    <property type="term" value="F:xenobiotic transmembrane transporter activity"/>
    <property type="evidence" value="ECO:0007669"/>
    <property type="project" value="InterPro"/>
</dbReference>
<dbReference type="CDD" id="cd13144">
    <property type="entry name" value="MATE_like_4"/>
    <property type="match status" value="1"/>
</dbReference>
<dbReference type="AlphaFoldDB" id="A0A9D1KRU1"/>
<feature type="transmembrane region" description="Helical" evidence="7">
    <location>
        <begin position="61"/>
        <end position="82"/>
    </location>
</feature>
<reference evidence="8" key="1">
    <citation type="submission" date="2020-10" db="EMBL/GenBank/DDBJ databases">
        <authorList>
            <person name="Gilroy R."/>
        </authorList>
    </citation>
    <scope>NUCLEOTIDE SEQUENCE</scope>
    <source>
        <strain evidence="8">CHK181-108</strain>
    </source>
</reference>
<dbReference type="InterPro" id="IPR052031">
    <property type="entry name" value="Membrane_Transporter-Flippase"/>
</dbReference>
<feature type="transmembrane region" description="Helical" evidence="7">
    <location>
        <begin position="201"/>
        <end position="221"/>
    </location>
</feature>
<reference evidence="8" key="2">
    <citation type="journal article" date="2021" name="PeerJ">
        <title>Extensive microbial diversity within the chicken gut microbiome revealed by metagenomics and culture.</title>
        <authorList>
            <person name="Gilroy R."/>
            <person name="Ravi A."/>
            <person name="Getino M."/>
            <person name="Pursley I."/>
            <person name="Horton D.L."/>
            <person name="Alikhan N.F."/>
            <person name="Baker D."/>
            <person name="Gharbi K."/>
            <person name="Hall N."/>
            <person name="Watson M."/>
            <person name="Adriaenssens E.M."/>
            <person name="Foster-Nyarko E."/>
            <person name="Jarju S."/>
            <person name="Secka A."/>
            <person name="Antonio M."/>
            <person name="Oren A."/>
            <person name="Chaudhuri R.R."/>
            <person name="La Ragione R."/>
            <person name="Hildebrand F."/>
            <person name="Pallen M.J."/>
        </authorList>
    </citation>
    <scope>NUCLEOTIDE SEQUENCE</scope>
    <source>
        <strain evidence="8">CHK181-108</strain>
    </source>
</reference>
<feature type="transmembrane region" description="Helical" evidence="7">
    <location>
        <begin position="423"/>
        <end position="446"/>
    </location>
</feature>
<feature type="transmembrane region" description="Helical" evidence="7">
    <location>
        <begin position="20"/>
        <end position="41"/>
    </location>
</feature>
<comment type="subcellular location">
    <subcellularLocation>
        <location evidence="1">Cell membrane</location>
        <topology evidence="1">Multi-pass membrane protein</topology>
    </subcellularLocation>
</comment>
<evidence type="ECO:0000256" key="1">
    <source>
        <dbReference type="ARBA" id="ARBA00004651"/>
    </source>
</evidence>
<protein>
    <submittedName>
        <fullName evidence="8">MATE family efflux transporter</fullName>
    </submittedName>
</protein>
<dbReference type="Pfam" id="PF01554">
    <property type="entry name" value="MatE"/>
    <property type="match status" value="2"/>
</dbReference>
<dbReference type="GO" id="GO:0015297">
    <property type="term" value="F:antiporter activity"/>
    <property type="evidence" value="ECO:0007669"/>
    <property type="project" value="InterPro"/>
</dbReference>
<dbReference type="GO" id="GO:0005886">
    <property type="term" value="C:plasma membrane"/>
    <property type="evidence" value="ECO:0007669"/>
    <property type="project" value="UniProtKB-SubCell"/>
</dbReference>
<evidence type="ECO:0000256" key="2">
    <source>
        <dbReference type="ARBA" id="ARBA00022448"/>
    </source>
</evidence>
<evidence type="ECO:0000313" key="8">
    <source>
        <dbReference type="EMBL" id="HIT85982.1"/>
    </source>
</evidence>
<evidence type="ECO:0000313" key="9">
    <source>
        <dbReference type="Proteomes" id="UP000824165"/>
    </source>
</evidence>
<feature type="transmembrane region" description="Helical" evidence="7">
    <location>
        <begin position="102"/>
        <end position="120"/>
    </location>
</feature>
<keyword evidence="2" id="KW-0813">Transport</keyword>
<dbReference type="PANTHER" id="PTHR43549">
    <property type="entry name" value="MULTIDRUG RESISTANCE PROTEIN YPNP-RELATED"/>
    <property type="match status" value="1"/>
</dbReference>
<dbReference type="InterPro" id="IPR002528">
    <property type="entry name" value="MATE_fam"/>
</dbReference>
<dbReference type="InterPro" id="IPR048279">
    <property type="entry name" value="MdtK-like"/>
</dbReference>
<evidence type="ECO:0000256" key="7">
    <source>
        <dbReference type="SAM" id="Phobius"/>
    </source>
</evidence>
<feature type="transmembrane region" description="Helical" evidence="7">
    <location>
        <begin position="400"/>
        <end position="417"/>
    </location>
</feature>
<feature type="transmembrane region" description="Helical" evidence="7">
    <location>
        <begin position="242"/>
        <end position="264"/>
    </location>
</feature>
<dbReference type="NCBIfam" id="TIGR00797">
    <property type="entry name" value="matE"/>
    <property type="match status" value="1"/>
</dbReference>
<feature type="transmembrane region" description="Helical" evidence="7">
    <location>
        <begin position="364"/>
        <end position="388"/>
    </location>
</feature>
<name>A0A9D1KRU1_9FIRM</name>
<evidence type="ECO:0000256" key="3">
    <source>
        <dbReference type="ARBA" id="ARBA00022475"/>
    </source>
</evidence>
<evidence type="ECO:0000256" key="6">
    <source>
        <dbReference type="ARBA" id="ARBA00023136"/>
    </source>
</evidence>
<dbReference type="Proteomes" id="UP000824165">
    <property type="component" value="Unassembled WGS sequence"/>
</dbReference>